<feature type="binding site" evidence="9">
    <location>
        <position position="51"/>
    </location>
    <ligand>
        <name>Zn(2+)</name>
        <dbReference type="ChEBI" id="CHEBI:29105"/>
        <label>1</label>
    </ligand>
</feature>
<keyword evidence="4 9" id="KW-0378">Hydrolase</keyword>
<comment type="subunit">
    <text evidence="2 9">Homodimer.</text>
</comment>
<comment type="cofactor">
    <cofactor evidence="9">
        <name>Zn(2+)</name>
        <dbReference type="ChEBI" id="CHEBI:29105"/>
    </cofactor>
    <text evidence="9">Binds 2 zinc ions per subunit.</text>
</comment>
<dbReference type="AlphaFoldDB" id="A0A5D4KEZ8"/>
<evidence type="ECO:0000256" key="6">
    <source>
        <dbReference type="ARBA" id="ARBA00023079"/>
    </source>
</evidence>
<organism evidence="10 11">
    <name type="scientific">Rossellomorea vietnamensis</name>
    <dbReference type="NCBI Taxonomy" id="218284"/>
    <lineage>
        <taxon>Bacteria</taxon>
        <taxon>Bacillati</taxon>
        <taxon>Bacillota</taxon>
        <taxon>Bacilli</taxon>
        <taxon>Bacillales</taxon>
        <taxon>Bacillaceae</taxon>
        <taxon>Rossellomorea</taxon>
    </lineage>
</organism>
<protein>
    <recommendedName>
        <fullName evidence="9">Kynurenine formamidase</fullName>
        <shortName evidence="9">KFA</shortName>
        <shortName evidence="9">KFase</shortName>
        <ecNumber evidence="9">3.5.1.9</ecNumber>
    </recommendedName>
    <alternativeName>
        <fullName evidence="9">Arylformamidase</fullName>
    </alternativeName>
    <alternativeName>
        <fullName evidence="9">N-formylkynurenine formamidase</fullName>
        <shortName evidence="9">FKF</shortName>
    </alternativeName>
</protein>
<comment type="caution">
    <text evidence="10">The sequence shown here is derived from an EMBL/GenBank/DDBJ whole genome shotgun (WGS) entry which is preliminary data.</text>
</comment>
<dbReference type="SUPFAM" id="SSF102198">
    <property type="entry name" value="Putative cyclase"/>
    <property type="match status" value="1"/>
</dbReference>
<evidence type="ECO:0000256" key="2">
    <source>
        <dbReference type="ARBA" id="ARBA00011738"/>
    </source>
</evidence>
<dbReference type="InterPro" id="IPR007325">
    <property type="entry name" value="KFase/CYL"/>
</dbReference>
<reference evidence="10 11" key="1">
    <citation type="submission" date="2019-08" db="EMBL/GenBank/DDBJ databases">
        <title>Bacillus genomes from the desert of Cuatro Cienegas, Coahuila.</title>
        <authorList>
            <person name="Olmedo-Alvarez G."/>
        </authorList>
    </citation>
    <scope>NUCLEOTIDE SEQUENCE [LARGE SCALE GENOMIC DNA]</scope>
    <source>
        <strain evidence="10 11">CH40_1T</strain>
    </source>
</reference>
<dbReference type="InterPro" id="IPR017484">
    <property type="entry name" value="Kynurenine_formamidase_bac"/>
</dbReference>
<evidence type="ECO:0000256" key="9">
    <source>
        <dbReference type="HAMAP-Rule" id="MF_01969"/>
    </source>
</evidence>
<dbReference type="Proteomes" id="UP000323317">
    <property type="component" value="Unassembled WGS sequence"/>
</dbReference>
<feature type="binding site" evidence="9">
    <location>
        <position position="158"/>
    </location>
    <ligand>
        <name>Zn(2+)</name>
        <dbReference type="ChEBI" id="CHEBI:29105"/>
        <label>2</label>
    </ligand>
</feature>
<feature type="binding site" evidence="9">
    <location>
        <position position="47"/>
    </location>
    <ligand>
        <name>Zn(2+)</name>
        <dbReference type="ChEBI" id="CHEBI:29105"/>
        <label>1</label>
    </ligand>
</feature>
<dbReference type="InterPro" id="IPR037175">
    <property type="entry name" value="KFase_sf"/>
</dbReference>
<feature type="binding site" evidence="9">
    <location>
        <position position="53"/>
    </location>
    <ligand>
        <name>Zn(2+)</name>
        <dbReference type="ChEBI" id="CHEBI:29105"/>
        <label>2</label>
    </ligand>
</feature>
<evidence type="ECO:0000256" key="5">
    <source>
        <dbReference type="ARBA" id="ARBA00022833"/>
    </source>
</evidence>
<evidence type="ECO:0000256" key="1">
    <source>
        <dbReference type="ARBA" id="ARBA00002204"/>
    </source>
</evidence>
<comment type="similarity">
    <text evidence="9">Belongs to the Cyclase 1 superfamily. KynB family.</text>
</comment>
<name>A0A5D4KEZ8_9BACI</name>
<dbReference type="GO" id="GO:0004328">
    <property type="term" value="F:formamidase activity"/>
    <property type="evidence" value="ECO:0007669"/>
    <property type="project" value="InterPro"/>
</dbReference>
<dbReference type="Pfam" id="PF04199">
    <property type="entry name" value="Cyclase"/>
    <property type="match status" value="1"/>
</dbReference>
<feature type="binding site" evidence="9">
    <location>
        <position position="170"/>
    </location>
    <ligand>
        <name>Zn(2+)</name>
        <dbReference type="ChEBI" id="CHEBI:29105"/>
        <label>2</label>
    </ligand>
</feature>
<dbReference type="EMBL" id="VTEH01000005">
    <property type="protein sequence ID" value="TYR75762.1"/>
    <property type="molecule type" value="Genomic_DNA"/>
</dbReference>
<comment type="catalytic activity">
    <reaction evidence="7 9">
        <text>N-formyl-L-kynurenine + H2O = L-kynurenine + formate + H(+)</text>
        <dbReference type="Rhea" id="RHEA:13009"/>
        <dbReference type="ChEBI" id="CHEBI:15377"/>
        <dbReference type="ChEBI" id="CHEBI:15378"/>
        <dbReference type="ChEBI" id="CHEBI:15740"/>
        <dbReference type="ChEBI" id="CHEBI:57959"/>
        <dbReference type="ChEBI" id="CHEBI:58629"/>
        <dbReference type="EC" id="3.5.1.9"/>
    </reaction>
</comment>
<dbReference type="GO" id="GO:0019441">
    <property type="term" value="P:L-tryptophan catabolic process to kynurenine"/>
    <property type="evidence" value="ECO:0007669"/>
    <property type="project" value="UniProtKB-UniRule"/>
</dbReference>
<keyword evidence="6 9" id="KW-0823">Tryptophan catabolism</keyword>
<dbReference type="UniPathway" id="UPA00333">
    <property type="reaction ID" value="UER00454"/>
</dbReference>
<accession>A0A5D4KEZ8</accession>
<proteinExistence type="inferred from homology"/>
<comment type="pathway">
    <text evidence="8 9">Amino-acid degradation; L-tryptophan degradation via kynurenine pathway; L-kynurenine from L-tryptophan: step 2/2.</text>
</comment>
<sequence length="206" mass="22331">MKLIDISQRLNSSTPVWPGDSPFSFSLNWSKEETGSVNVGKVSFSAHTGTHIDAPYHFDNNGRKVADLPLDSFFGKALVVDLTGRESIGEDDLEGLDLEGVTKLLIRTGSWEDRSAFPDRITYLEKSAGPLLKEKGINLIGVDVPSVDPLNSKDLPAHHSLQSNGIGILEGIVLDGVETKTYELSAFPLSLEEGDGCPVRAVLIDR</sequence>
<feature type="binding site" evidence="9">
    <location>
        <position position="53"/>
    </location>
    <ligand>
        <name>Zn(2+)</name>
        <dbReference type="ChEBI" id="CHEBI:29105"/>
        <label>1</label>
    </ligand>
</feature>
<dbReference type="RefSeq" id="WP_148946509.1">
    <property type="nucleotide sequence ID" value="NZ_JBNILU010000007.1"/>
</dbReference>
<evidence type="ECO:0000313" key="11">
    <source>
        <dbReference type="Proteomes" id="UP000323317"/>
    </source>
</evidence>
<dbReference type="EC" id="3.5.1.9" evidence="9"/>
<evidence type="ECO:0000256" key="4">
    <source>
        <dbReference type="ARBA" id="ARBA00022801"/>
    </source>
</evidence>
<dbReference type="PANTHER" id="PTHR31118">
    <property type="entry name" value="CYCLASE-LIKE PROTEIN 2"/>
    <property type="match status" value="1"/>
</dbReference>
<feature type="active site" description="Proton donor/acceptor" evidence="9">
    <location>
        <position position="57"/>
    </location>
</feature>
<feature type="binding site" evidence="9">
    <location>
        <position position="17"/>
    </location>
    <ligand>
        <name>substrate</name>
    </ligand>
</feature>
<keyword evidence="5 9" id="KW-0862">Zinc</keyword>
<comment type="function">
    <text evidence="1 9">Catalyzes the hydrolysis of N-formyl-L-kynurenine to L-kynurenine, the second step in the kynurenine pathway of tryptophan degradation.</text>
</comment>
<dbReference type="FunFam" id="3.50.30.50:FF:000001">
    <property type="entry name" value="Kynurenine formamidase"/>
    <property type="match status" value="1"/>
</dbReference>
<dbReference type="PANTHER" id="PTHR31118:SF32">
    <property type="entry name" value="KYNURENINE FORMAMIDASE"/>
    <property type="match status" value="1"/>
</dbReference>
<dbReference type="GO" id="GO:0004061">
    <property type="term" value="F:arylformamidase activity"/>
    <property type="evidence" value="ECO:0007669"/>
    <property type="project" value="UniProtKB-UniRule"/>
</dbReference>
<evidence type="ECO:0000256" key="3">
    <source>
        <dbReference type="ARBA" id="ARBA00022723"/>
    </source>
</evidence>
<dbReference type="GO" id="GO:0008270">
    <property type="term" value="F:zinc ion binding"/>
    <property type="evidence" value="ECO:0007669"/>
    <property type="project" value="UniProtKB-UniRule"/>
</dbReference>
<feature type="binding site" evidence="9">
    <location>
        <position position="170"/>
    </location>
    <ligand>
        <name>Zn(2+)</name>
        <dbReference type="ChEBI" id="CHEBI:29105"/>
        <label>1</label>
    </ligand>
</feature>
<dbReference type="HAMAP" id="MF_01969">
    <property type="entry name" value="KynB"/>
    <property type="match status" value="1"/>
</dbReference>
<keyword evidence="3 9" id="KW-0479">Metal-binding</keyword>
<gene>
    <name evidence="9 10" type="primary">kynB</name>
    <name evidence="10" type="ORF">FZC79_09055</name>
</gene>
<dbReference type="Gene3D" id="3.50.30.50">
    <property type="entry name" value="Putative cyclase"/>
    <property type="match status" value="1"/>
</dbReference>
<evidence type="ECO:0000313" key="10">
    <source>
        <dbReference type="EMBL" id="TYR75762.1"/>
    </source>
</evidence>
<evidence type="ECO:0000256" key="8">
    <source>
        <dbReference type="ARBA" id="ARBA00060547"/>
    </source>
</evidence>
<evidence type="ECO:0000256" key="7">
    <source>
        <dbReference type="ARBA" id="ARBA00048496"/>
    </source>
</evidence>
<dbReference type="NCBIfam" id="TIGR03035">
    <property type="entry name" value="trp_arylform"/>
    <property type="match status" value="1"/>
</dbReference>